<dbReference type="OrthoDB" id="288590at2759"/>
<evidence type="ECO:0000313" key="10">
    <source>
        <dbReference type="Proteomes" id="UP000447434"/>
    </source>
</evidence>
<keyword evidence="3 6" id="KW-0479">Metal-binding</keyword>
<reference evidence="10" key="1">
    <citation type="journal article" date="2020" name="Nat. Commun.">
        <title>Genome sequence of the cluster root forming white lupin.</title>
        <authorList>
            <person name="Hufnagel B."/>
            <person name="Marques A."/>
            <person name="Soriano A."/>
            <person name="Marques L."/>
            <person name="Divol F."/>
            <person name="Doumas P."/>
            <person name="Sallet E."/>
            <person name="Mancinotti D."/>
            <person name="Carrere S."/>
            <person name="Marande W."/>
            <person name="Arribat S."/>
            <person name="Keller J."/>
            <person name="Huneau C."/>
            <person name="Blein T."/>
            <person name="Aime D."/>
            <person name="Laguerre M."/>
            <person name="Taylor J."/>
            <person name="Schubert V."/>
            <person name="Nelson M."/>
            <person name="Geu-Flores F."/>
            <person name="Crespi M."/>
            <person name="Gallardo-Guerrero K."/>
            <person name="Delaux P.-M."/>
            <person name="Salse J."/>
            <person name="Berges H."/>
            <person name="Guyot R."/>
            <person name="Gouzy J."/>
            <person name="Peret B."/>
        </authorList>
    </citation>
    <scope>NUCLEOTIDE SEQUENCE [LARGE SCALE GENOMIC DNA]</scope>
    <source>
        <strain evidence="10">cv. Amiga</strain>
    </source>
</reference>
<dbReference type="GO" id="GO:0051213">
    <property type="term" value="F:dioxygenase activity"/>
    <property type="evidence" value="ECO:0007669"/>
    <property type="project" value="UniProtKB-ARBA"/>
</dbReference>
<evidence type="ECO:0000256" key="3">
    <source>
        <dbReference type="ARBA" id="ARBA00022723"/>
    </source>
</evidence>
<dbReference type="FunFam" id="2.60.120.330:FF:000005">
    <property type="entry name" value="1-aminocyclopropane-1-carboxylate oxidase homolog 1"/>
    <property type="match status" value="1"/>
</dbReference>
<sequence length="388" mass="43955">MVDTQVQHNSTQHELDQNDSEQKLKAFDREKELKAFDDTKCGVKGLVDAGISKIPQIFIISSTNGENLCKKTSLSSSSTSLEFHIPVIDLQVEHLQHGIGRKYIIEKVKVASETCGFFQVVNHGIPKEILDEVMEGGRRFHEQPHDVKKEYYTRDGLRTVRFVSNVDLYHSKAASWKDTLTCAMAPHSPKPEILPAACRDIAIRYSEHVKKLGLTLLELLSEALGLKQKHLEEMECGKGHMLVFQYYPACPEPQKTLGISPHTDPDFFTILLQDNIGGLQVLYQNQWVDVKPLEGALIVNIGDLIQLISNDKFKSAKHRVLANIVGPRKSVACFFSTHLQPFNEVYGPIKELLSQENPPLYKETTVRNYIDNYNSKGLGTLWLEDFRR</sequence>
<proteinExistence type="inferred from homology"/>
<dbReference type="Pfam" id="PF03171">
    <property type="entry name" value="2OG-FeII_Oxy"/>
    <property type="match status" value="1"/>
</dbReference>
<accession>A0A6A4QZH9</accession>
<dbReference type="GO" id="GO:0046872">
    <property type="term" value="F:metal ion binding"/>
    <property type="evidence" value="ECO:0007669"/>
    <property type="project" value="UniProtKB-KW"/>
</dbReference>
<gene>
    <name evidence="9" type="ORF">Lalb_Chr02g0149181</name>
</gene>
<dbReference type="AlphaFoldDB" id="A0A6A4QZH9"/>
<dbReference type="PROSITE" id="PS51471">
    <property type="entry name" value="FE2OG_OXY"/>
    <property type="match status" value="1"/>
</dbReference>
<dbReference type="InterPro" id="IPR026992">
    <property type="entry name" value="DIOX_N"/>
</dbReference>
<feature type="domain" description="Fe2OG dioxygenase" evidence="8">
    <location>
        <begin position="238"/>
        <end position="338"/>
    </location>
</feature>
<dbReference type="InterPro" id="IPR027443">
    <property type="entry name" value="IPNS-like_sf"/>
</dbReference>
<feature type="compositionally biased region" description="Basic and acidic residues" evidence="7">
    <location>
        <begin position="11"/>
        <end position="22"/>
    </location>
</feature>
<evidence type="ECO:0000256" key="7">
    <source>
        <dbReference type="SAM" id="MobiDB-lite"/>
    </source>
</evidence>
<organism evidence="9 10">
    <name type="scientific">Lupinus albus</name>
    <name type="common">White lupine</name>
    <name type="synonym">Lupinus termis</name>
    <dbReference type="NCBI Taxonomy" id="3870"/>
    <lineage>
        <taxon>Eukaryota</taxon>
        <taxon>Viridiplantae</taxon>
        <taxon>Streptophyta</taxon>
        <taxon>Embryophyta</taxon>
        <taxon>Tracheophyta</taxon>
        <taxon>Spermatophyta</taxon>
        <taxon>Magnoliopsida</taxon>
        <taxon>eudicotyledons</taxon>
        <taxon>Gunneridae</taxon>
        <taxon>Pentapetalae</taxon>
        <taxon>rosids</taxon>
        <taxon>fabids</taxon>
        <taxon>Fabales</taxon>
        <taxon>Fabaceae</taxon>
        <taxon>Papilionoideae</taxon>
        <taxon>50 kb inversion clade</taxon>
        <taxon>genistoids sensu lato</taxon>
        <taxon>core genistoids</taxon>
        <taxon>Genisteae</taxon>
        <taxon>Lupinus</taxon>
    </lineage>
</organism>
<evidence type="ECO:0000256" key="1">
    <source>
        <dbReference type="ARBA" id="ARBA00001962"/>
    </source>
</evidence>
<dbReference type="InterPro" id="IPR044861">
    <property type="entry name" value="IPNS-like_FE2OG_OXY"/>
</dbReference>
<dbReference type="EMBL" id="WOCE01000002">
    <property type="protein sequence ID" value="KAE9619059.1"/>
    <property type="molecule type" value="Genomic_DNA"/>
</dbReference>
<comment type="similarity">
    <text evidence="2 6">Belongs to the iron/ascorbate-dependent oxidoreductase family.</text>
</comment>
<keyword evidence="10" id="KW-1185">Reference proteome</keyword>
<dbReference type="PANTHER" id="PTHR10209">
    <property type="entry name" value="OXIDOREDUCTASE, 2OG-FE II OXYGENASE FAMILY PROTEIN"/>
    <property type="match status" value="1"/>
</dbReference>
<evidence type="ECO:0000256" key="5">
    <source>
        <dbReference type="ARBA" id="ARBA00023004"/>
    </source>
</evidence>
<comment type="cofactor">
    <cofactor evidence="1">
        <name>Fe cation</name>
        <dbReference type="ChEBI" id="CHEBI:24875"/>
    </cofactor>
</comment>
<feature type="region of interest" description="Disordered" evidence="7">
    <location>
        <begin position="1"/>
        <end position="22"/>
    </location>
</feature>
<comment type="caution">
    <text evidence="9">The sequence shown here is derived from an EMBL/GenBank/DDBJ whole genome shotgun (WGS) entry which is preliminary data.</text>
</comment>
<protein>
    <submittedName>
        <fullName evidence="9">Putative deacetoxyvindoline 4-hydroxylase</fullName>
    </submittedName>
</protein>
<dbReference type="PANTHER" id="PTHR10209:SF776">
    <property type="entry name" value="2OG-FE(II) OXYGENASE FAMILY OXIDOREDUCTASE"/>
    <property type="match status" value="1"/>
</dbReference>
<name>A0A6A4QZH9_LUPAL</name>
<keyword evidence="4 6" id="KW-0560">Oxidoreductase</keyword>
<keyword evidence="5 6" id="KW-0408">Iron</keyword>
<evidence type="ECO:0000256" key="6">
    <source>
        <dbReference type="RuleBase" id="RU003682"/>
    </source>
</evidence>
<dbReference type="Proteomes" id="UP000447434">
    <property type="component" value="Chromosome 2"/>
</dbReference>
<evidence type="ECO:0000313" key="9">
    <source>
        <dbReference type="EMBL" id="KAE9619059.1"/>
    </source>
</evidence>
<dbReference type="Pfam" id="PF14226">
    <property type="entry name" value="DIOX_N"/>
    <property type="match status" value="1"/>
</dbReference>
<evidence type="ECO:0000256" key="2">
    <source>
        <dbReference type="ARBA" id="ARBA00008056"/>
    </source>
</evidence>
<dbReference type="Gene3D" id="2.60.120.330">
    <property type="entry name" value="B-lactam Antibiotic, Isopenicillin N Synthase, Chain"/>
    <property type="match status" value="1"/>
</dbReference>
<evidence type="ECO:0000259" key="8">
    <source>
        <dbReference type="PROSITE" id="PS51471"/>
    </source>
</evidence>
<evidence type="ECO:0000256" key="4">
    <source>
        <dbReference type="ARBA" id="ARBA00023002"/>
    </source>
</evidence>
<feature type="compositionally biased region" description="Polar residues" evidence="7">
    <location>
        <begin position="1"/>
        <end position="10"/>
    </location>
</feature>
<dbReference type="SUPFAM" id="SSF51197">
    <property type="entry name" value="Clavaminate synthase-like"/>
    <property type="match status" value="1"/>
</dbReference>
<dbReference type="InterPro" id="IPR005123">
    <property type="entry name" value="Oxoglu/Fe-dep_dioxygenase_dom"/>
</dbReference>